<dbReference type="Pfam" id="PF00013">
    <property type="entry name" value="KH_1"/>
    <property type="match status" value="1"/>
</dbReference>
<dbReference type="GO" id="GO:0006402">
    <property type="term" value="P:mRNA catabolic process"/>
    <property type="evidence" value="ECO:0007669"/>
    <property type="project" value="UniProtKB-UniRule"/>
</dbReference>
<dbReference type="InterPro" id="IPR001247">
    <property type="entry name" value="ExoRNase_PH_dom1"/>
</dbReference>
<dbReference type="EC" id="2.7.7.8" evidence="9"/>
<dbReference type="InterPro" id="IPR036345">
    <property type="entry name" value="ExoRNase_PH_dom2_sf"/>
</dbReference>
<name>A0A1G6H4K7_9BACI</name>
<dbReference type="NCBIfam" id="NF008805">
    <property type="entry name" value="PRK11824.1"/>
    <property type="match status" value="1"/>
</dbReference>
<dbReference type="FunFam" id="2.40.50.140:FF:000023">
    <property type="entry name" value="Polyribonucleotide nucleotidyltransferase"/>
    <property type="match status" value="1"/>
</dbReference>
<dbReference type="Proteomes" id="UP000242949">
    <property type="component" value="Unassembled WGS sequence"/>
</dbReference>
<dbReference type="InterPro" id="IPR004087">
    <property type="entry name" value="KH_dom"/>
</dbReference>
<comment type="catalytic activity">
    <reaction evidence="9">
        <text>RNA(n+1) + phosphate = RNA(n) + a ribonucleoside 5'-diphosphate</text>
        <dbReference type="Rhea" id="RHEA:22096"/>
        <dbReference type="Rhea" id="RHEA-COMP:14527"/>
        <dbReference type="Rhea" id="RHEA-COMP:17342"/>
        <dbReference type="ChEBI" id="CHEBI:43474"/>
        <dbReference type="ChEBI" id="CHEBI:57930"/>
        <dbReference type="ChEBI" id="CHEBI:140395"/>
        <dbReference type="EC" id="2.7.7.8"/>
    </reaction>
</comment>
<dbReference type="GO" id="GO:0000175">
    <property type="term" value="F:3'-5'-RNA exonuclease activity"/>
    <property type="evidence" value="ECO:0007669"/>
    <property type="project" value="TreeGrafter"/>
</dbReference>
<dbReference type="CDD" id="cd02393">
    <property type="entry name" value="KH-I_PNPase"/>
    <property type="match status" value="1"/>
</dbReference>
<comment type="cofactor">
    <cofactor evidence="9">
        <name>Mg(2+)</name>
        <dbReference type="ChEBI" id="CHEBI:18420"/>
    </cofactor>
</comment>
<dbReference type="InterPro" id="IPR036612">
    <property type="entry name" value="KH_dom_type_1_sf"/>
</dbReference>
<organism evidence="11 12">
    <name type="scientific">Pelagirhabdus alkalitolerans</name>
    <dbReference type="NCBI Taxonomy" id="1612202"/>
    <lineage>
        <taxon>Bacteria</taxon>
        <taxon>Bacillati</taxon>
        <taxon>Bacillota</taxon>
        <taxon>Bacilli</taxon>
        <taxon>Bacillales</taxon>
        <taxon>Bacillaceae</taxon>
        <taxon>Pelagirhabdus</taxon>
    </lineage>
</organism>
<reference evidence="12" key="1">
    <citation type="submission" date="2016-09" db="EMBL/GenBank/DDBJ databases">
        <authorList>
            <person name="Varghese N."/>
            <person name="Submissions S."/>
        </authorList>
    </citation>
    <scope>NUCLEOTIDE SEQUENCE [LARGE SCALE GENOMIC DNA]</scope>
    <source>
        <strain evidence="12">S5</strain>
    </source>
</reference>
<dbReference type="InterPro" id="IPR003029">
    <property type="entry name" value="S1_domain"/>
</dbReference>
<evidence type="ECO:0000256" key="9">
    <source>
        <dbReference type="HAMAP-Rule" id="MF_01595"/>
    </source>
</evidence>
<dbReference type="SUPFAM" id="SSF46915">
    <property type="entry name" value="Polynucleotide phosphorylase/guanosine pentaphosphate synthase (PNPase/GPSI), domain 3"/>
    <property type="match status" value="1"/>
</dbReference>
<dbReference type="PIRSF" id="PIRSF005499">
    <property type="entry name" value="PNPase"/>
    <property type="match status" value="1"/>
</dbReference>
<dbReference type="Gene3D" id="3.30.1370.10">
    <property type="entry name" value="K Homology domain, type 1"/>
    <property type="match status" value="1"/>
</dbReference>
<keyword evidence="7 9" id="KW-0460">Magnesium</keyword>
<feature type="binding site" evidence="9">
    <location>
        <position position="486"/>
    </location>
    <ligand>
        <name>Mg(2+)</name>
        <dbReference type="ChEBI" id="CHEBI:18420"/>
    </ligand>
</feature>
<gene>
    <name evidence="9" type="primary">pnp</name>
    <name evidence="11" type="ORF">SAMN05421734_102215</name>
</gene>
<comment type="similarity">
    <text evidence="2 9">Belongs to the polyribonucleotide nucleotidyltransferase family.</text>
</comment>
<dbReference type="InterPro" id="IPR036456">
    <property type="entry name" value="PNPase_PH_RNA-bd_sf"/>
</dbReference>
<dbReference type="Pfam" id="PF00575">
    <property type="entry name" value="S1"/>
    <property type="match status" value="1"/>
</dbReference>
<dbReference type="NCBIfam" id="TIGR03591">
    <property type="entry name" value="polynuc_phos"/>
    <property type="match status" value="1"/>
</dbReference>
<dbReference type="OrthoDB" id="9804305at2"/>
<dbReference type="InterPro" id="IPR012162">
    <property type="entry name" value="PNPase"/>
</dbReference>
<dbReference type="FunFam" id="3.30.230.70:FF:000002">
    <property type="entry name" value="Polyribonucleotide nucleotidyltransferase"/>
    <property type="match status" value="1"/>
</dbReference>
<dbReference type="STRING" id="1612202.SAMN05421734_102215"/>
<dbReference type="Gene3D" id="3.30.230.70">
    <property type="entry name" value="GHMP Kinase, N-terminal domain"/>
    <property type="match status" value="2"/>
</dbReference>
<evidence type="ECO:0000256" key="4">
    <source>
        <dbReference type="ARBA" id="ARBA00022679"/>
    </source>
</evidence>
<dbReference type="Pfam" id="PF01138">
    <property type="entry name" value="RNase_PH"/>
    <property type="match status" value="2"/>
</dbReference>
<dbReference type="FunFam" id="3.30.1370.10:FF:000001">
    <property type="entry name" value="Polyribonucleotide nucleotidyltransferase"/>
    <property type="match status" value="1"/>
</dbReference>
<dbReference type="InterPro" id="IPR004088">
    <property type="entry name" value="KH_dom_type_1"/>
</dbReference>
<keyword evidence="5 9" id="KW-0548">Nucleotidyltransferase</keyword>
<dbReference type="EMBL" id="FMYI01000002">
    <property type="protein sequence ID" value="SDB89103.1"/>
    <property type="molecule type" value="Genomic_DNA"/>
</dbReference>
<feature type="domain" description="S1 motif" evidence="10">
    <location>
        <begin position="622"/>
        <end position="690"/>
    </location>
</feature>
<evidence type="ECO:0000256" key="2">
    <source>
        <dbReference type="ARBA" id="ARBA00007404"/>
    </source>
</evidence>
<feature type="binding site" evidence="9">
    <location>
        <position position="492"/>
    </location>
    <ligand>
        <name>Mg(2+)</name>
        <dbReference type="ChEBI" id="CHEBI:18420"/>
    </ligand>
</feature>
<dbReference type="SMART" id="SM00316">
    <property type="entry name" value="S1"/>
    <property type="match status" value="1"/>
</dbReference>
<comment type="subcellular location">
    <subcellularLocation>
        <location evidence="1 9">Cytoplasm</location>
    </subcellularLocation>
</comment>
<evidence type="ECO:0000256" key="7">
    <source>
        <dbReference type="ARBA" id="ARBA00022842"/>
    </source>
</evidence>
<dbReference type="SUPFAM" id="SSF54211">
    <property type="entry name" value="Ribosomal protein S5 domain 2-like"/>
    <property type="match status" value="2"/>
</dbReference>
<dbReference type="PROSITE" id="PS50126">
    <property type="entry name" value="S1"/>
    <property type="match status" value="1"/>
</dbReference>
<dbReference type="AlphaFoldDB" id="A0A1G6H4K7"/>
<dbReference type="InterPro" id="IPR027408">
    <property type="entry name" value="PNPase/RNase_PH_dom_sf"/>
</dbReference>
<dbReference type="GO" id="GO:0000287">
    <property type="term" value="F:magnesium ion binding"/>
    <property type="evidence" value="ECO:0007669"/>
    <property type="project" value="UniProtKB-UniRule"/>
</dbReference>
<evidence type="ECO:0000256" key="1">
    <source>
        <dbReference type="ARBA" id="ARBA00004496"/>
    </source>
</evidence>
<dbReference type="CDD" id="cd11364">
    <property type="entry name" value="RNase_PH_PNPase_2"/>
    <property type="match status" value="1"/>
</dbReference>
<sequence>MSDKQIFTTEIAGKPFSVEVGELAKQANGSCMIHYGDTSVLATATGSKEPKDLPFFPLMVNYEERLYAVGKIPGGFIKREGRPSEKAVLTSRLIDRPIRPLFPEGFRNDVQVINMVMSVDQDAPSEIAAMLGTSIALGVSDIPFDGPIAGVIVGRVEGEFVINPTTEQREKSDIDLTVAGTKDAINMVEAGADEVEEEVMLEAIMFGHEEIKRLIAFQEEIYAAVGKQKMDVTLFNLDEELKKELESSAKDNLIKAIQIVEKSAREEAIETAKKEIVERYEALEADEETIGKVKDILDKMVKDEVRRLITQEKVRPDGRRPDEIRPLTSRVSALPRTHGSGLFTRGQTQALSVCTLGALGDVQILDGLDLEESKRFMHHYNFPSFSVGETGPIRGPGRREIGHGALGERALEKVIPSEDDFPYTIRLVSEVLESNGSTSQASICASTLAMMDAGVPIKAPVAGIAMGLVKQDEHYTILSDIQGMEDFLGDMDFKVAGTKKGVTALQMDIKIDGLSREILEEALQQARLGRNHILDHMEEVIEQPNEELSAHAPKIMTMSVNPDKIRDVIGPSGKQINKIIEDTGVKIDIEQDGKVFISSTDKAMNEKAKKIIEDIVREVEVGETYLATVKRVEKFGAFAELFKGKEGLIHISELAIERTNKVEDVVKEGDQIKVKVKEIDRQGRINLSHKAILEEEKKKEENNQ</sequence>
<dbReference type="GO" id="GO:0003723">
    <property type="term" value="F:RNA binding"/>
    <property type="evidence" value="ECO:0007669"/>
    <property type="project" value="UniProtKB-UniRule"/>
</dbReference>
<dbReference type="Gene3D" id="2.40.50.140">
    <property type="entry name" value="Nucleic acid-binding proteins"/>
    <property type="match status" value="1"/>
</dbReference>
<keyword evidence="3 9" id="KW-0963">Cytoplasm</keyword>
<dbReference type="GO" id="GO:0004654">
    <property type="term" value="F:polyribonucleotide nucleotidyltransferase activity"/>
    <property type="evidence" value="ECO:0007669"/>
    <property type="project" value="UniProtKB-UniRule"/>
</dbReference>
<dbReference type="InterPro" id="IPR020568">
    <property type="entry name" value="Ribosomal_Su5_D2-typ_SF"/>
</dbReference>
<dbReference type="HAMAP" id="MF_01595">
    <property type="entry name" value="PNPase"/>
    <property type="match status" value="1"/>
</dbReference>
<keyword evidence="12" id="KW-1185">Reference proteome</keyword>
<dbReference type="Pfam" id="PF03726">
    <property type="entry name" value="PNPase"/>
    <property type="match status" value="1"/>
</dbReference>
<dbReference type="RefSeq" id="WP_090793101.1">
    <property type="nucleotide sequence ID" value="NZ_FMYI01000002.1"/>
</dbReference>
<dbReference type="SUPFAM" id="SSF55666">
    <property type="entry name" value="Ribonuclease PH domain 2-like"/>
    <property type="match status" value="2"/>
</dbReference>
<keyword evidence="4 9" id="KW-0808">Transferase</keyword>
<evidence type="ECO:0000259" key="10">
    <source>
        <dbReference type="PROSITE" id="PS50126"/>
    </source>
</evidence>
<evidence type="ECO:0000256" key="6">
    <source>
        <dbReference type="ARBA" id="ARBA00022723"/>
    </source>
</evidence>
<dbReference type="CDD" id="cd11363">
    <property type="entry name" value="RNase_PH_PNPase_1"/>
    <property type="match status" value="1"/>
</dbReference>
<comment type="function">
    <text evidence="9">Involved in mRNA degradation. Catalyzes the phosphorolysis of single-stranded polyribonucleotides processively in the 3'- to 5'-direction.</text>
</comment>
<evidence type="ECO:0000256" key="3">
    <source>
        <dbReference type="ARBA" id="ARBA00022490"/>
    </source>
</evidence>
<dbReference type="PANTHER" id="PTHR11252">
    <property type="entry name" value="POLYRIBONUCLEOTIDE NUCLEOTIDYLTRANSFERASE"/>
    <property type="match status" value="1"/>
</dbReference>
<evidence type="ECO:0000256" key="5">
    <source>
        <dbReference type="ARBA" id="ARBA00022695"/>
    </source>
</evidence>
<evidence type="ECO:0000313" key="11">
    <source>
        <dbReference type="EMBL" id="SDB89103.1"/>
    </source>
</evidence>
<dbReference type="SMART" id="SM00322">
    <property type="entry name" value="KH"/>
    <property type="match status" value="1"/>
</dbReference>
<keyword evidence="8 9" id="KW-0694">RNA-binding</keyword>
<accession>A0A1G6H4K7</accession>
<dbReference type="InterPro" id="IPR015848">
    <property type="entry name" value="PNPase_PH_RNA-bd_bac/org-type"/>
</dbReference>
<dbReference type="SUPFAM" id="SSF50249">
    <property type="entry name" value="Nucleic acid-binding proteins"/>
    <property type="match status" value="1"/>
</dbReference>
<evidence type="ECO:0000256" key="8">
    <source>
        <dbReference type="ARBA" id="ARBA00022884"/>
    </source>
</evidence>
<proteinExistence type="inferred from homology"/>
<dbReference type="InterPro" id="IPR015847">
    <property type="entry name" value="ExoRNase_PH_dom2"/>
</dbReference>
<dbReference type="Pfam" id="PF03725">
    <property type="entry name" value="RNase_PH_C"/>
    <property type="match status" value="2"/>
</dbReference>
<dbReference type="CDD" id="cd04472">
    <property type="entry name" value="S1_PNPase"/>
    <property type="match status" value="1"/>
</dbReference>
<keyword evidence="6 9" id="KW-0479">Metal-binding</keyword>
<dbReference type="SUPFAM" id="SSF54791">
    <property type="entry name" value="Eukaryotic type KH-domain (KH-domain type I)"/>
    <property type="match status" value="1"/>
</dbReference>
<dbReference type="GO" id="GO:0005829">
    <property type="term" value="C:cytosol"/>
    <property type="evidence" value="ECO:0007669"/>
    <property type="project" value="UniProtKB-ARBA"/>
</dbReference>
<dbReference type="FunFam" id="3.30.230.70:FF:000001">
    <property type="entry name" value="Polyribonucleotide nucleotidyltransferase"/>
    <property type="match status" value="1"/>
</dbReference>
<protein>
    <recommendedName>
        <fullName evidence="9">Polyribonucleotide nucleotidyltransferase</fullName>
        <ecNumber evidence="9">2.7.7.8</ecNumber>
    </recommendedName>
    <alternativeName>
        <fullName evidence="9">Polynucleotide phosphorylase</fullName>
        <shortName evidence="9">PNPase</shortName>
    </alternativeName>
</protein>
<dbReference type="InterPro" id="IPR012340">
    <property type="entry name" value="NA-bd_OB-fold"/>
</dbReference>
<dbReference type="PROSITE" id="PS50084">
    <property type="entry name" value="KH_TYPE_1"/>
    <property type="match status" value="1"/>
</dbReference>
<dbReference type="PANTHER" id="PTHR11252:SF0">
    <property type="entry name" value="POLYRIBONUCLEOTIDE NUCLEOTIDYLTRANSFERASE 1, MITOCHONDRIAL"/>
    <property type="match status" value="1"/>
</dbReference>
<evidence type="ECO:0000313" key="12">
    <source>
        <dbReference type="Proteomes" id="UP000242949"/>
    </source>
</evidence>
<dbReference type="GO" id="GO:0006396">
    <property type="term" value="P:RNA processing"/>
    <property type="evidence" value="ECO:0007669"/>
    <property type="project" value="InterPro"/>
</dbReference>